<dbReference type="InterPro" id="IPR036565">
    <property type="entry name" value="Mur-like_cat_sf"/>
</dbReference>
<dbReference type="Gene3D" id="3.40.1190.10">
    <property type="entry name" value="Mur-like, catalytic domain"/>
    <property type="match status" value="1"/>
</dbReference>
<feature type="domain" description="Mur ligase central" evidence="7">
    <location>
        <begin position="42"/>
        <end position="207"/>
    </location>
</feature>
<evidence type="ECO:0000256" key="1">
    <source>
        <dbReference type="ARBA" id="ARBA00008276"/>
    </source>
</evidence>
<evidence type="ECO:0000256" key="4">
    <source>
        <dbReference type="ARBA" id="ARBA00022741"/>
    </source>
</evidence>
<dbReference type="Proteomes" id="UP000186705">
    <property type="component" value="Unassembled WGS sequence"/>
</dbReference>
<dbReference type="SUPFAM" id="SSF53244">
    <property type="entry name" value="MurD-like peptide ligases, peptide-binding domain"/>
    <property type="match status" value="1"/>
</dbReference>
<reference evidence="8 9" key="1">
    <citation type="submission" date="2016-11" db="EMBL/GenBank/DDBJ databases">
        <title>Description of two novel members of the family Erysipelotrichaceae: Ileibacterium lipovorans gen. nov., sp. nov. and Dubosiella newyorkensis, gen. nov., sp. nov.</title>
        <authorList>
            <person name="Cox L.M."/>
            <person name="Sohn J."/>
            <person name="Tyrrell K.L."/>
            <person name="Citron D.M."/>
            <person name="Lawson P.A."/>
            <person name="Patel N.B."/>
            <person name="Iizumi T."/>
            <person name="Perez-Perez G.I."/>
            <person name="Goldstein E.J."/>
            <person name="Blaser M.J."/>
        </authorList>
    </citation>
    <scope>NUCLEOTIDE SEQUENCE [LARGE SCALE GENOMIC DNA]</scope>
    <source>
        <strain evidence="8 9">NYU-BL-A4</strain>
    </source>
</reference>
<dbReference type="InterPro" id="IPR001645">
    <property type="entry name" value="Folylpolyglutamate_synth"/>
</dbReference>
<accession>A0A1U7NP02</accession>
<dbReference type="NCBIfam" id="TIGR01499">
    <property type="entry name" value="folC"/>
    <property type="match status" value="1"/>
</dbReference>
<evidence type="ECO:0000313" key="9">
    <source>
        <dbReference type="Proteomes" id="UP000186705"/>
    </source>
</evidence>
<keyword evidence="2" id="KW-0436">Ligase</keyword>
<keyword evidence="9" id="KW-1185">Reference proteome</keyword>
<dbReference type="AlphaFoldDB" id="A0A1U7NP02"/>
<sequence>MVIQDKIKYIEAKRGRNHPLFMFRNWLDEKVPSHRELKLIQVGGTNGKGSTCQWLNLFLRKEGFRTGMFTSPHLVSHLERIQVDGSWIEASEWERIYDRYADFFEEEQLTMFEIDLFMAIVYFVEQKVEYGIIEVGMGGRLDATTALDYIATLITNVGMDHTEYLGTTLSQIAKEKAGIFKESTLAIAYDTTCFSVMEEEAFRKRTSLLVADYDLSNLDTSALPAYQRENLVLALSCLRQLKLLKPYSIQSVIDSFSWLGRCTVLRKDPLVLLDGAHNMPGIEALIRSLSSFEGVIYFSVLKEKESDKMIKRILKWNSNVVLVRFEEERLADLDVLHAHYRIPTIDFEDMIDRLKGAKTSTLICGSLYFVGKVLAHRDEIGS</sequence>
<dbReference type="RefSeq" id="WP_076340912.1">
    <property type="nucleotide sequence ID" value="NZ_CAOQIG010000037.1"/>
</dbReference>
<dbReference type="GeneID" id="78275026"/>
<proteinExistence type="inferred from homology"/>
<evidence type="ECO:0000256" key="2">
    <source>
        <dbReference type="ARBA" id="ARBA00022598"/>
    </source>
</evidence>
<dbReference type="PANTHER" id="PTHR11136">
    <property type="entry name" value="FOLYLPOLYGLUTAMATE SYNTHASE-RELATED"/>
    <property type="match status" value="1"/>
</dbReference>
<evidence type="ECO:0000259" key="7">
    <source>
        <dbReference type="Pfam" id="PF08245"/>
    </source>
</evidence>
<dbReference type="Pfam" id="PF08245">
    <property type="entry name" value="Mur_ligase_M"/>
    <property type="match status" value="1"/>
</dbReference>
<comment type="similarity">
    <text evidence="1">Belongs to the folylpolyglutamate synthase family.</text>
</comment>
<name>A0A1U7NP02_9FIRM</name>
<dbReference type="GO" id="GO:0005737">
    <property type="term" value="C:cytoplasm"/>
    <property type="evidence" value="ECO:0007669"/>
    <property type="project" value="TreeGrafter"/>
</dbReference>
<dbReference type="Gene3D" id="3.90.190.20">
    <property type="entry name" value="Mur ligase, C-terminal domain"/>
    <property type="match status" value="1"/>
</dbReference>
<keyword evidence="3" id="KW-0479">Metal-binding</keyword>
<dbReference type="STRING" id="1862672.BO225_03565"/>
<dbReference type="InterPro" id="IPR036615">
    <property type="entry name" value="Mur_ligase_C_dom_sf"/>
</dbReference>
<dbReference type="GO" id="GO:0008841">
    <property type="term" value="F:dihydrofolate synthase activity"/>
    <property type="evidence" value="ECO:0007669"/>
    <property type="project" value="TreeGrafter"/>
</dbReference>
<dbReference type="SUPFAM" id="SSF53623">
    <property type="entry name" value="MurD-like peptide ligases, catalytic domain"/>
    <property type="match status" value="1"/>
</dbReference>
<dbReference type="GO" id="GO:0005524">
    <property type="term" value="F:ATP binding"/>
    <property type="evidence" value="ECO:0007669"/>
    <property type="project" value="UniProtKB-KW"/>
</dbReference>
<dbReference type="EMBL" id="MPKA01000054">
    <property type="protein sequence ID" value="OLU47206.1"/>
    <property type="molecule type" value="Genomic_DNA"/>
</dbReference>
<comment type="caution">
    <text evidence="8">The sequence shown here is derived from an EMBL/GenBank/DDBJ whole genome shotgun (WGS) entry which is preliminary data.</text>
</comment>
<dbReference type="GO" id="GO:0004326">
    <property type="term" value="F:tetrahydrofolylpolyglutamate synthase activity"/>
    <property type="evidence" value="ECO:0007669"/>
    <property type="project" value="InterPro"/>
</dbReference>
<evidence type="ECO:0000256" key="5">
    <source>
        <dbReference type="ARBA" id="ARBA00022840"/>
    </source>
</evidence>
<dbReference type="PANTHER" id="PTHR11136:SF0">
    <property type="entry name" value="DIHYDROFOLATE SYNTHETASE-RELATED"/>
    <property type="match status" value="1"/>
</dbReference>
<dbReference type="InterPro" id="IPR013221">
    <property type="entry name" value="Mur_ligase_cen"/>
</dbReference>
<evidence type="ECO:0000313" key="8">
    <source>
        <dbReference type="EMBL" id="OLU47206.1"/>
    </source>
</evidence>
<evidence type="ECO:0000256" key="6">
    <source>
        <dbReference type="ARBA" id="ARBA00022842"/>
    </source>
</evidence>
<keyword evidence="4" id="KW-0547">Nucleotide-binding</keyword>
<protein>
    <recommendedName>
        <fullName evidence="7">Mur ligase central domain-containing protein</fullName>
    </recommendedName>
</protein>
<evidence type="ECO:0000256" key="3">
    <source>
        <dbReference type="ARBA" id="ARBA00022723"/>
    </source>
</evidence>
<dbReference type="OrthoDB" id="9809356at2"/>
<dbReference type="PIRSF" id="PIRSF001563">
    <property type="entry name" value="Folylpolyglu_synth"/>
    <property type="match status" value="1"/>
</dbReference>
<keyword evidence="5" id="KW-0067">ATP-binding</keyword>
<dbReference type="GO" id="GO:0046872">
    <property type="term" value="F:metal ion binding"/>
    <property type="evidence" value="ECO:0007669"/>
    <property type="project" value="UniProtKB-KW"/>
</dbReference>
<gene>
    <name evidence="8" type="ORF">BO225_03565</name>
</gene>
<organism evidence="8 9">
    <name type="scientific">Dubosiella newyorkensis</name>
    <dbReference type="NCBI Taxonomy" id="1862672"/>
    <lineage>
        <taxon>Bacteria</taxon>
        <taxon>Bacillati</taxon>
        <taxon>Bacillota</taxon>
        <taxon>Erysipelotrichia</taxon>
        <taxon>Erysipelotrichales</taxon>
        <taxon>Erysipelotrichaceae</taxon>
        <taxon>Dubosiella</taxon>
    </lineage>
</organism>
<keyword evidence="6" id="KW-0460">Magnesium</keyword>